<organism evidence="7 8">
    <name type="scientific">Gordonia defluvii</name>
    <dbReference type="NCBI Taxonomy" id="283718"/>
    <lineage>
        <taxon>Bacteria</taxon>
        <taxon>Bacillati</taxon>
        <taxon>Actinomycetota</taxon>
        <taxon>Actinomycetes</taxon>
        <taxon>Mycobacteriales</taxon>
        <taxon>Gordoniaceae</taxon>
        <taxon>Gordonia</taxon>
    </lineage>
</organism>
<dbReference type="InterPro" id="IPR051543">
    <property type="entry name" value="Serine_Peptidase_S9A"/>
</dbReference>
<accession>A0ABP6L2C9</accession>
<keyword evidence="3" id="KW-0378">Hydrolase</keyword>
<keyword evidence="2" id="KW-0645">Protease</keyword>
<keyword evidence="4" id="KW-0720">Serine protease</keyword>
<dbReference type="Gene3D" id="3.40.50.1820">
    <property type="entry name" value="alpha/beta hydrolase"/>
    <property type="match status" value="1"/>
</dbReference>
<feature type="domain" description="Peptidase S9 prolyl oligopeptidase catalytic" evidence="5">
    <location>
        <begin position="491"/>
        <end position="707"/>
    </location>
</feature>
<evidence type="ECO:0000313" key="7">
    <source>
        <dbReference type="EMBL" id="GAA3027699.1"/>
    </source>
</evidence>
<dbReference type="Proteomes" id="UP001501035">
    <property type="component" value="Unassembled WGS sequence"/>
</dbReference>
<keyword evidence="8" id="KW-1185">Reference proteome</keyword>
<evidence type="ECO:0000256" key="3">
    <source>
        <dbReference type="ARBA" id="ARBA00022801"/>
    </source>
</evidence>
<dbReference type="PANTHER" id="PTHR11757:SF19">
    <property type="entry name" value="PROLYL ENDOPEPTIDASE-LIKE"/>
    <property type="match status" value="1"/>
</dbReference>
<evidence type="ECO:0000259" key="6">
    <source>
        <dbReference type="Pfam" id="PF02897"/>
    </source>
</evidence>
<dbReference type="InterPro" id="IPR001375">
    <property type="entry name" value="Peptidase_S9_cat"/>
</dbReference>
<protein>
    <submittedName>
        <fullName evidence="7">S9 family peptidase</fullName>
    </submittedName>
</protein>
<comment type="caution">
    <text evidence="7">The sequence shown here is derived from an EMBL/GenBank/DDBJ whole genome shotgun (WGS) entry which is preliminary data.</text>
</comment>
<dbReference type="RefSeq" id="WP_344716355.1">
    <property type="nucleotide sequence ID" value="NZ_BAAAVS010000011.1"/>
</dbReference>
<dbReference type="InterPro" id="IPR002470">
    <property type="entry name" value="Peptidase_S9A"/>
</dbReference>
<name>A0ABP6L2C9_9ACTN</name>
<dbReference type="InterPro" id="IPR023302">
    <property type="entry name" value="Pept_S9A_N"/>
</dbReference>
<feature type="domain" description="Peptidase S9A N-terminal" evidence="6">
    <location>
        <begin position="8"/>
        <end position="433"/>
    </location>
</feature>
<dbReference type="InterPro" id="IPR029058">
    <property type="entry name" value="AB_hydrolase_fold"/>
</dbReference>
<proteinExistence type="inferred from homology"/>
<evidence type="ECO:0000256" key="1">
    <source>
        <dbReference type="ARBA" id="ARBA00005228"/>
    </source>
</evidence>
<dbReference type="Gene3D" id="2.130.10.120">
    <property type="entry name" value="Prolyl oligopeptidase, N-terminal domain"/>
    <property type="match status" value="1"/>
</dbReference>
<reference evidence="8" key="1">
    <citation type="journal article" date="2019" name="Int. J. Syst. Evol. Microbiol.">
        <title>The Global Catalogue of Microorganisms (GCM) 10K type strain sequencing project: providing services to taxonomists for standard genome sequencing and annotation.</title>
        <authorList>
            <consortium name="The Broad Institute Genomics Platform"/>
            <consortium name="The Broad Institute Genome Sequencing Center for Infectious Disease"/>
            <person name="Wu L."/>
            <person name="Ma J."/>
        </authorList>
    </citation>
    <scope>NUCLEOTIDE SEQUENCE [LARGE SCALE GENOMIC DNA]</scope>
    <source>
        <strain evidence="8">JCM 14234</strain>
    </source>
</reference>
<evidence type="ECO:0000313" key="8">
    <source>
        <dbReference type="Proteomes" id="UP001501035"/>
    </source>
</evidence>
<evidence type="ECO:0000256" key="4">
    <source>
        <dbReference type="ARBA" id="ARBA00022825"/>
    </source>
</evidence>
<evidence type="ECO:0000259" key="5">
    <source>
        <dbReference type="Pfam" id="PF00326"/>
    </source>
</evidence>
<sequence>MTDQPISPPVAKKVPVERTHHGDTVVDDYTWMADKTDPEVIAFLTGQNDFVTARTGHLTALQDTIFGEIKARTQETDMSVPTRTGDHWYFARTEEGKQYGVSVRCPVRGPDDWDPPRINAHEKLPGEQVVLDTNAEAAGHDFFSLGGLSVSEDGTWLAFSTDIVGDERYTLAFRNIATGQELAETITGTAGGAIWSRDARYVFYQTVDDAWRPDTVWRHEVGGSTPDVEVFHEPDEGFWVGMGSSRSLEYLFIGVGSKTTSQVYALRTDNPTGELVSLAPRIPGVEYEVDHAAIAGRDYFLFTHNGVVGGTKCENYTVDIAPVADPANRTTFIAHDESRRIEDIEAFADYLVLSYRSDALPRVAIADLRRIDGLPTADDFAEVRFDQPLCSAGAAANPEWRTPRLRIAYTSFIEPTELIDLDVASGRRTLLKRQIVLGGYSPDDYEQSRQWATAGDGTQVPISVVRRRSTASPAPTLLYGYGSYEQSIDPTFSVSRLSLLDRGVVFVVAHIRGGGEMGRRWYEDGKTVHKRNTFDDFVAVARHLVDTGATTPGQLVAEGGSAGGLLMGAVVNEAPELFNGIVAAVPFVDALNSILDPSLPLTVIEWEEWGNPLEDADVYEYMKSYTPYENVRAVDYPAILALNSLNDTRVLHTEAAKWVARLQDSTTGDAPILLKTEMSAGHGGVSGRYKQWAEAAFELAWILQQTGAAPEPAAGDA</sequence>
<dbReference type="SUPFAM" id="SSF50993">
    <property type="entry name" value="Peptidase/esterase 'gauge' domain"/>
    <property type="match status" value="1"/>
</dbReference>
<dbReference type="SUPFAM" id="SSF53474">
    <property type="entry name" value="alpha/beta-Hydrolases"/>
    <property type="match status" value="1"/>
</dbReference>
<gene>
    <name evidence="7" type="ORF">GCM10010528_06890</name>
</gene>
<dbReference type="PANTHER" id="PTHR11757">
    <property type="entry name" value="PROTEASE FAMILY S9A OLIGOPEPTIDASE"/>
    <property type="match status" value="1"/>
</dbReference>
<dbReference type="EMBL" id="BAAAVS010000011">
    <property type="protein sequence ID" value="GAA3027699.1"/>
    <property type="molecule type" value="Genomic_DNA"/>
</dbReference>
<dbReference type="PRINTS" id="PR00862">
    <property type="entry name" value="PROLIGOPTASE"/>
</dbReference>
<comment type="similarity">
    <text evidence="1">Belongs to the peptidase S9A family.</text>
</comment>
<dbReference type="Pfam" id="PF02897">
    <property type="entry name" value="Peptidase_S9_N"/>
    <property type="match status" value="1"/>
</dbReference>
<evidence type="ECO:0000256" key="2">
    <source>
        <dbReference type="ARBA" id="ARBA00022670"/>
    </source>
</evidence>
<dbReference type="Pfam" id="PF00326">
    <property type="entry name" value="Peptidase_S9"/>
    <property type="match status" value="1"/>
</dbReference>